<evidence type="ECO:0000256" key="1">
    <source>
        <dbReference type="SAM" id="MobiDB-lite"/>
    </source>
</evidence>
<comment type="caution">
    <text evidence="2">The sequence shown here is derived from an EMBL/GenBank/DDBJ whole genome shotgun (WGS) entry which is preliminary data.</text>
</comment>
<accession>A0A9P6FL32</accession>
<dbReference type="Proteomes" id="UP000780801">
    <property type="component" value="Unassembled WGS sequence"/>
</dbReference>
<feature type="region of interest" description="Disordered" evidence="1">
    <location>
        <begin position="380"/>
        <end position="439"/>
    </location>
</feature>
<evidence type="ECO:0000313" key="3">
    <source>
        <dbReference type="Proteomes" id="UP000780801"/>
    </source>
</evidence>
<feature type="region of interest" description="Disordered" evidence="1">
    <location>
        <begin position="145"/>
        <end position="207"/>
    </location>
</feature>
<dbReference type="OrthoDB" id="2446099at2759"/>
<feature type="compositionally biased region" description="Basic residues" evidence="1">
    <location>
        <begin position="222"/>
        <end position="231"/>
    </location>
</feature>
<reference evidence="2" key="1">
    <citation type="journal article" date="2020" name="Fungal Divers.">
        <title>Resolving the Mortierellaceae phylogeny through synthesis of multi-gene phylogenetics and phylogenomics.</title>
        <authorList>
            <person name="Vandepol N."/>
            <person name="Liber J."/>
            <person name="Desiro A."/>
            <person name="Na H."/>
            <person name="Kennedy M."/>
            <person name="Barry K."/>
            <person name="Grigoriev I.V."/>
            <person name="Miller A.N."/>
            <person name="O'Donnell K."/>
            <person name="Stajich J.E."/>
            <person name="Bonito G."/>
        </authorList>
    </citation>
    <scope>NUCLEOTIDE SEQUENCE</scope>
    <source>
        <strain evidence="2">KOD1015</strain>
    </source>
</reference>
<name>A0A9P6FL32_9FUNG</name>
<feature type="compositionally biased region" description="Low complexity" evidence="1">
    <location>
        <begin position="45"/>
        <end position="78"/>
    </location>
</feature>
<feature type="region of interest" description="Disordered" evidence="1">
    <location>
        <begin position="1"/>
        <end position="99"/>
    </location>
</feature>
<feature type="compositionally biased region" description="Polar residues" evidence="1">
    <location>
        <begin position="167"/>
        <end position="207"/>
    </location>
</feature>
<feature type="region of interest" description="Disordered" evidence="1">
    <location>
        <begin position="219"/>
        <end position="266"/>
    </location>
</feature>
<dbReference type="AlphaFoldDB" id="A0A9P6FL32"/>
<feature type="compositionally biased region" description="Polar residues" evidence="1">
    <location>
        <begin position="239"/>
        <end position="252"/>
    </location>
</feature>
<feature type="compositionally biased region" description="Polar residues" evidence="1">
    <location>
        <begin position="86"/>
        <end position="99"/>
    </location>
</feature>
<protein>
    <submittedName>
        <fullName evidence="2">Uncharacterized protein</fullName>
    </submittedName>
</protein>
<keyword evidence="3" id="KW-1185">Reference proteome</keyword>
<dbReference type="EMBL" id="JAABOA010004595">
    <property type="protein sequence ID" value="KAF9577623.1"/>
    <property type="molecule type" value="Genomic_DNA"/>
</dbReference>
<feature type="compositionally biased region" description="Low complexity" evidence="1">
    <location>
        <begin position="23"/>
        <end position="37"/>
    </location>
</feature>
<feature type="compositionally biased region" description="Polar residues" evidence="1">
    <location>
        <begin position="13"/>
        <end position="22"/>
    </location>
</feature>
<feature type="compositionally biased region" description="Basic and acidic residues" evidence="1">
    <location>
        <begin position="145"/>
        <end position="161"/>
    </location>
</feature>
<feature type="compositionally biased region" description="Low complexity" evidence="1">
    <location>
        <begin position="394"/>
        <end position="428"/>
    </location>
</feature>
<gene>
    <name evidence="2" type="ORF">BGW38_007053</name>
</gene>
<organism evidence="2 3">
    <name type="scientific">Lunasporangiospora selenospora</name>
    <dbReference type="NCBI Taxonomy" id="979761"/>
    <lineage>
        <taxon>Eukaryota</taxon>
        <taxon>Fungi</taxon>
        <taxon>Fungi incertae sedis</taxon>
        <taxon>Mucoromycota</taxon>
        <taxon>Mortierellomycotina</taxon>
        <taxon>Mortierellomycetes</taxon>
        <taxon>Mortierellales</taxon>
        <taxon>Mortierellaceae</taxon>
        <taxon>Lunasporangiospora</taxon>
    </lineage>
</organism>
<proteinExistence type="predicted"/>
<evidence type="ECO:0000313" key="2">
    <source>
        <dbReference type="EMBL" id="KAF9577623.1"/>
    </source>
</evidence>
<sequence>MRALSNLCISDGPTRSATPSLTDSIDSASIKSASKKLSLGKRISKFFTGGSNSGSSGSSSNTKSSKSSSSSLSPNTPSIGKDSQHGHYQNGPSDSTSSLHTIDEVMAPPRAHGIYLHQRSHSTPDQIGSSNDSLNSIQNVKMEENRLRKARDSGFEEVDGKGHRRYSSSNSIPRVSTGSTPSSPSLHPQKYAQHNSSHTPTSHANRQSVIRSEPMYIEQSSHHPHLQHGHHPSSDFKRSTQGNAMLSSSTPQLRVLPERESQNQRHSYVGPELAYHNNSPLNPPVIPHTPRRSSTPSVMIEPLISRVDREKSTVCFQTPNVRKDAFQRDTHLDPALASLVEQHRRDFRTNHRLGASPRMRASTYMDESHIPPMMMAARDPTVRRDSSGSQHLFLPHPSSPGLLPHSTSPSLLPHSTSPGLLPRPSSPGFMPHPSSPGLHAIDIQNKRLSTSSQHLPQFTPPHQRISPKRQLSAGYFPEQLQQQYQQSFMSASPYSSPSLGPVGSFSEASVQQQQQLEQLQQIRLQQQHLLLQQQQHLHQQLQQTRAAVTATGTTVVAVPVQNTLTAVSPLYLAPTLNLPPPQQQLQQIPIVAYTTPVAATQRASVLVYPATLTGHP</sequence>